<keyword evidence="7 14" id="KW-0999">Mitochondrion inner membrane</keyword>
<dbReference type="PANTHER" id="PTHR12966:SF0">
    <property type="entry name" value="NADH DEHYDROGENASE [UBIQUINONE] 1 ALPHA SUBCOMPLEX SUBUNIT 13"/>
    <property type="match status" value="1"/>
</dbReference>
<sequence>MSSYASGKFKQDMPPPGGYSDIHYQRIPAQRLIGYKSAFLASCVLSVYSLYYYNNRRKYLNRMWVDYKDYLVAVEPLSLAEQDRAYLRHLRHNRNVERDLMKNVPGWKVGTLWGQPVYKNLPENALPNVSVFEFYGHRNINEMKEVVWPNRDVGLEDTDNDK</sequence>
<evidence type="ECO:0000256" key="7">
    <source>
        <dbReference type="ARBA" id="ARBA00022792"/>
    </source>
</evidence>
<keyword evidence="4 14" id="KW-0813">Transport</keyword>
<reference evidence="15" key="1">
    <citation type="submission" date="2022-12" db="EMBL/GenBank/DDBJ databases">
        <title>Genome assemblies of Blomia tropicalis.</title>
        <authorList>
            <person name="Cui Y."/>
        </authorList>
    </citation>
    <scope>NUCLEOTIDE SEQUENCE</scope>
    <source>
        <tissue evidence="15">Adult mites</tissue>
    </source>
</reference>
<comment type="subunit">
    <text evidence="13">Complex I is composed of 45 different subunits. Interacts with CARD15, but not with CARD4. Interacts with STAT3, but not with STAT1, STAT2 and STAT5A. Interacts with OLFM4.</text>
</comment>
<keyword evidence="11 14" id="KW-0472">Membrane</keyword>
<evidence type="ECO:0000256" key="12">
    <source>
        <dbReference type="ARBA" id="ARBA00045908"/>
    </source>
</evidence>
<dbReference type="Pfam" id="PF06212">
    <property type="entry name" value="GRIM-19"/>
    <property type="match status" value="1"/>
</dbReference>
<evidence type="ECO:0000256" key="6">
    <source>
        <dbReference type="ARBA" id="ARBA00022692"/>
    </source>
</evidence>
<proteinExistence type="inferred from homology"/>
<keyword evidence="9 14" id="KW-1133">Transmembrane helix</keyword>
<dbReference type="InterPro" id="IPR009346">
    <property type="entry name" value="GRIM-19"/>
</dbReference>
<evidence type="ECO:0000256" key="8">
    <source>
        <dbReference type="ARBA" id="ARBA00022982"/>
    </source>
</evidence>
<gene>
    <name evidence="15" type="ORF">RDWZM_005547</name>
</gene>
<dbReference type="OMA" id="YGIREQH"/>
<evidence type="ECO:0000313" key="16">
    <source>
        <dbReference type="Proteomes" id="UP001142055"/>
    </source>
</evidence>
<keyword evidence="6 14" id="KW-0812">Transmembrane</keyword>
<evidence type="ECO:0000256" key="9">
    <source>
        <dbReference type="ARBA" id="ARBA00022989"/>
    </source>
</evidence>
<comment type="function">
    <text evidence="12">Accessory subunit of the mitochondrial membrane respiratory chain NADH dehydrogenase (Complex I), that is believed not to be involved in catalysis. Complex I functions in the transfer of electrons from NADH to the respiratory chain. The immediate electron acceptor for the enzyme is believed to be ubiquinone. Involved in the interferon/all-trans-retinoic acid (IFN/RA) induced cell death. This apoptotic activity is inhibited by interaction with viral IRF1. Prevents the transactivation of STAT3 target genes. May play a role in CARD15-mediated innate mucosal responses and serve to regulate intestinal epithelial cell responses to microbes.</text>
</comment>
<evidence type="ECO:0000256" key="5">
    <source>
        <dbReference type="ARBA" id="ARBA00022660"/>
    </source>
</evidence>
<dbReference type="GO" id="GO:0045271">
    <property type="term" value="C:respiratory chain complex I"/>
    <property type="evidence" value="ECO:0007669"/>
    <property type="project" value="UniProtKB-UniRule"/>
</dbReference>
<evidence type="ECO:0000256" key="4">
    <source>
        <dbReference type="ARBA" id="ARBA00022448"/>
    </source>
</evidence>
<comment type="similarity">
    <text evidence="2 14">Belongs to the complex I NDUFA13 subunit family.</text>
</comment>
<keyword evidence="5 14" id="KW-0679">Respiratory chain</keyword>
<keyword evidence="8 14" id="KW-0249">Electron transport</keyword>
<evidence type="ECO:0000256" key="3">
    <source>
        <dbReference type="ARBA" id="ARBA00018192"/>
    </source>
</evidence>
<dbReference type="AlphaFoldDB" id="A0A9Q0M5U7"/>
<dbReference type="PANTHER" id="PTHR12966">
    <property type="entry name" value="NADH DEHYDROGENASE UBIQUINONE 1 ALPHA SUBCOMPLEX SUBUNIT 13"/>
    <property type="match status" value="1"/>
</dbReference>
<evidence type="ECO:0000256" key="1">
    <source>
        <dbReference type="ARBA" id="ARBA00004298"/>
    </source>
</evidence>
<comment type="subcellular location">
    <subcellularLocation>
        <location evidence="1 14">Mitochondrion inner membrane</location>
        <topology evidence="1 14">Single-pass membrane protein</topology>
        <orientation evidence="1 14">Matrix side</orientation>
    </subcellularLocation>
</comment>
<comment type="caution">
    <text evidence="15">The sequence shown here is derived from an EMBL/GenBank/DDBJ whole genome shotgun (WGS) entry which is preliminary data.</text>
</comment>
<evidence type="ECO:0000256" key="14">
    <source>
        <dbReference type="RuleBase" id="RU368034"/>
    </source>
</evidence>
<protein>
    <recommendedName>
        <fullName evidence="3 14">NADH dehydrogenase [ubiquinone] 1 alpha subcomplex subunit 13</fullName>
    </recommendedName>
</protein>
<keyword evidence="10 14" id="KW-0496">Mitochondrion</keyword>
<name>A0A9Q0M5U7_BLOTA</name>
<dbReference type="Proteomes" id="UP001142055">
    <property type="component" value="Chromosome 2"/>
</dbReference>
<keyword evidence="16" id="KW-1185">Reference proteome</keyword>
<accession>A0A9Q0M5U7</accession>
<dbReference type="GO" id="GO:0005743">
    <property type="term" value="C:mitochondrial inner membrane"/>
    <property type="evidence" value="ECO:0007669"/>
    <property type="project" value="UniProtKB-SubCell"/>
</dbReference>
<comment type="function">
    <text evidence="14">Complex I functions in the transfer of electrons from NADH to the respiratory chain. Accessory subunit of the mitochondrial membrane respiratory chain NADH dehydrogenase (Complex I), that is believed not to be involved in catalysis.</text>
</comment>
<feature type="transmembrane region" description="Helical" evidence="14">
    <location>
        <begin position="33"/>
        <end position="53"/>
    </location>
</feature>
<evidence type="ECO:0000256" key="11">
    <source>
        <dbReference type="ARBA" id="ARBA00023136"/>
    </source>
</evidence>
<organism evidence="15 16">
    <name type="scientific">Blomia tropicalis</name>
    <name type="common">Mite</name>
    <dbReference type="NCBI Taxonomy" id="40697"/>
    <lineage>
        <taxon>Eukaryota</taxon>
        <taxon>Metazoa</taxon>
        <taxon>Ecdysozoa</taxon>
        <taxon>Arthropoda</taxon>
        <taxon>Chelicerata</taxon>
        <taxon>Arachnida</taxon>
        <taxon>Acari</taxon>
        <taxon>Acariformes</taxon>
        <taxon>Sarcoptiformes</taxon>
        <taxon>Astigmata</taxon>
        <taxon>Glycyphagoidea</taxon>
        <taxon>Echimyopodidae</taxon>
        <taxon>Blomia</taxon>
    </lineage>
</organism>
<dbReference type="EMBL" id="JAPWDV010000002">
    <property type="protein sequence ID" value="KAJ6219735.1"/>
    <property type="molecule type" value="Genomic_DNA"/>
</dbReference>
<evidence type="ECO:0000256" key="2">
    <source>
        <dbReference type="ARBA" id="ARBA00007312"/>
    </source>
</evidence>
<evidence type="ECO:0000256" key="13">
    <source>
        <dbReference type="ARBA" id="ARBA00046797"/>
    </source>
</evidence>
<evidence type="ECO:0000313" key="15">
    <source>
        <dbReference type="EMBL" id="KAJ6219735.1"/>
    </source>
</evidence>
<evidence type="ECO:0000256" key="10">
    <source>
        <dbReference type="ARBA" id="ARBA00023128"/>
    </source>
</evidence>